<dbReference type="RefSeq" id="WP_233734637.1">
    <property type="nucleotide sequence ID" value="NZ_JAJVCN010000005.1"/>
</dbReference>
<keyword evidence="2" id="KW-0378">Hydrolase</keyword>
<dbReference type="SUPFAM" id="SSF53474">
    <property type="entry name" value="alpha/beta-Hydrolases"/>
    <property type="match status" value="1"/>
</dbReference>
<dbReference type="InterPro" id="IPR029058">
    <property type="entry name" value="AB_hydrolase_fold"/>
</dbReference>
<evidence type="ECO:0000313" key="3">
    <source>
        <dbReference type="Proteomes" id="UP001521150"/>
    </source>
</evidence>
<keyword evidence="3" id="KW-1185">Reference proteome</keyword>
<dbReference type="Gene3D" id="3.40.50.1820">
    <property type="entry name" value="alpha/beta hydrolase"/>
    <property type="match status" value="1"/>
</dbReference>
<dbReference type="GO" id="GO:0016787">
    <property type="term" value="F:hydrolase activity"/>
    <property type="evidence" value="ECO:0007669"/>
    <property type="project" value="UniProtKB-KW"/>
</dbReference>
<evidence type="ECO:0000259" key="1">
    <source>
        <dbReference type="Pfam" id="PF12697"/>
    </source>
</evidence>
<accession>A0ABS8ZVY3</accession>
<dbReference type="Pfam" id="PF12697">
    <property type="entry name" value="Abhydrolase_6"/>
    <property type="match status" value="1"/>
</dbReference>
<dbReference type="InterPro" id="IPR000073">
    <property type="entry name" value="AB_hydrolase_1"/>
</dbReference>
<comment type="caution">
    <text evidence="2">The sequence shown here is derived from an EMBL/GenBank/DDBJ whole genome shotgun (WGS) entry which is preliminary data.</text>
</comment>
<feature type="domain" description="AB hydrolase-1" evidence="1">
    <location>
        <begin position="29"/>
        <end position="204"/>
    </location>
</feature>
<proteinExistence type="predicted"/>
<sequence>MRALAGARGLLRDPVWHSADPGEGRGVGVLLVPGFGFPDWSLALTSSWLAARGYRPVGSRIGFNLGCTTDLVDRLARGLTRHAAETGGKVILLGQSRGGWLARLVASRLPGLVRGLIMFGTPVLDPLGAKPEAVRTARMLTRLSALGLPGLLSEDCFTGRCFRTSKAALDAPLPSGIQAVSVYSKTDGVVPWQLCLDPYADWTEIQSNHVGMGVAPAFYRAIAPRLAGWAAA</sequence>
<dbReference type="EMBL" id="JAJVCN010000005">
    <property type="protein sequence ID" value="MCE7011858.1"/>
    <property type="molecule type" value="Genomic_DNA"/>
</dbReference>
<reference evidence="2 3" key="1">
    <citation type="submission" date="2021-12" db="EMBL/GenBank/DDBJ databases">
        <title>Genome sequence of Kibdelosporangium philippinense ATCC 49844.</title>
        <authorList>
            <person name="Fedorov E.A."/>
            <person name="Omeragic M."/>
            <person name="Shalygina K.F."/>
            <person name="Maclea K.S."/>
        </authorList>
    </citation>
    <scope>NUCLEOTIDE SEQUENCE [LARGE SCALE GENOMIC DNA]</scope>
    <source>
        <strain evidence="2 3">ATCC 49844</strain>
    </source>
</reference>
<gene>
    <name evidence="2" type="ORF">LWC34_54955</name>
</gene>
<evidence type="ECO:0000313" key="2">
    <source>
        <dbReference type="EMBL" id="MCE7011858.1"/>
    </source>
</evidence>
<protein>
    <submittedName>
        <fullName evidence="2">Alpha/beta fold hydrolase</fullName>
    </submittedName>
</protein>
<name>A0ABS8ZVY3_9PSEU</name>
<dbReference type="Proteomes" id="UP001521150">
    <property type="component" value="Unassembled WGS sequence"/>
</dbReference>
<organism evidence="2 3">
    <name type="scientific">Kibdelosporangium philippinense</name>
    <dbReference type="NCBI Taxonomy" id="211113"/>
    <lineage>
        <taxon>Bacteria</taxon>
        <taxon>Bacillati</taxon>
        <taxon>Actinomycetota</taxon>
        <taxon>Actinomycetes</taxon>
        <taxon>Pseudonocardiales</taxon>
        <taxon>Pseudonocardiaceae</taxon>
        <taxon>Kibdelosporangium</taxon>
    </lineage>
</organism>